<name>A0AAE6YYG2_9GAMM</name>
<proteinExistence type="predicted"/>
<dbReference type="Proteomes" id="UP000500801">
    <property type="component" value="Chromosome"/>
</dbReference>
<protein>
    <submittedName>
        <fullName evidence="1">Uncharacterized protein</fullName>
    </submittedName>
</protein>
<evidence type="ECO:0000313" key="2">
    <source>
        <dbReference type="Proteomes" id="UP000500801"/>
    </source>
</evidence>
<dbReference type="EMBL" id="CP033622">
    <property type="protein sequence ID" value="QIZ50552.1"/>
    <property type="molecule type" value="Genomic_DNA"/>
</dbReference>
<evidence type="ECO:0000313" key="1">
    <source>
        <dbReference type="EMBL" id="QIZ50552.1"/>
    </source>
</evidence>
<reference evidence="1 2" key="1">
    <citation type="submission" date="2018-11" db="EMBL/GenBank/DDBJ databases">
        <title>Complete genome sequence of Dickeya zeae strain CE1 infecting Canna edulis Ker-Gawl. in China.</title>
        <authorList>
            <person name="Zhang J."/>
            <person name="Lin B."/>
            <person name="Shen H."/>
            <person name="Jiang S."/>
            <person name="Pu X."/>
            <person name="Sun D."/>
        </authorList>
    </citation>
    <scope>NUCLEOTIDE SEQUENCE [LARGE SCALE GENOMIC DNA]</scope>
    <source>
        <strain evidence="1 2">CE1</strain>
    </source>
</reference>
<gene>
    <name evidence="1" type="ORF">DWG24_07045</name>
</gene>
<accession>A0AAE6YYG2</accession>
<sequence length="70" mass="7792">MIVRQDDTDSIDELAILTSFPLQSDNNISTGLQPTTGFLICILIQYSNLYAGPIHQKNDFFFLCLVLAAI</sequence>
<dbReference type="AlphaFoldDB" id="A0AAE6YYG2"/>
<organism evidence="1 2">
    <name type="scientific">Dickeya zeae</name>
    <dbReference type="NCBI Taxonomy" id="204042"/>
    <lineage>
        <taxon>Bacteria</taxon>
        <taxon>Pseudomonadati</taxon>
        <taxon>Pseudomonadota</taxon>
        <taxon>Gammaproteobacteria</taxon>
        <taxon>Enterobacterales</taxon>
        <taxon>Pectobacteriaceae</taxon>
        <taxon>Dickeya</taxon>
    </lineage>
</organism>